<reference evidence="2 3" key="1">
    <citation type="submission" date="2015-02" db="EMBL/GenBank/DDBJ databases">
        <title>Mycoplasma mycoides subsp. mycoides strain:B237 Genome sequencing.</title>
        <authorList>
            <person name="Fischer A."/>
            <person name="Santana-Cruz I."/>
            <person name="Schieck E."/>
            <person name="Gourle H."/>
            <person name="Lambert M."/>
            <person name="Nadendla S."/>
            <person name="Miller R.A."/>
            <person name="Weber J."/>
            <person name="Bongcam-Rudloff E."/>
            <person name="Vashee S."/>
            <person name="Frey J."/>
            <person name="Jores J."/>
        </authorList>
    </citation>
    <scope>NUCLEOTIDE SEQUENCE [LARGE SCALE GENOMIC DNA]</scope>
    <source>
        <strain evidence="2 3">B237</strain>
    </source>
</reference>
<dbReference type="Pfam" id="PF00480">
    <property type="entry name" value="ROK"/>
    <property type="match status" value="1"/>
</dbReference>
<organism evidence="2 3">
    <name type="scientific">Mycoplasma mycoides subsp. mycoides</name>
    <dbReference type="NCBI Taxonomy" id="2103"/>
    <lineage>
        <taxon>Bacteria</taxon>
        <taxon>Bacillati</taxon>
        <taxon>Mycoplasmatota</taxon>
        <taxon>Mollicutes</taxon>
        <taxon>Mycoplasmataceae</taxon>
        <taxon>Mycoplasma</taxon>
    </lineage>
</organism>
<dbReference type="SUPFAM" id="SSF53067">
    <property type="entry name" value="Actin-like ATPase domain"/>
    <property type="match status" value="1"/>
</dbReference>
<evidence type="ECO:0008006" key="4">
    <source>
        <dbReference type="Google" id="ProtNLM"/>
    </source>
</evidence>
<dbReference type="Proteomes" id="UP000033624">
    <property type="component" value="Unassembled WGS sequence"/>
</dbReference>
<name>A0AAE2JSW0_MYCMY</name>
<sequence length="78" mass="8438">MKKILGIDLGGTSAKVGVISQNGDLEHSFSITNPKTKIIENLYFEISKILKTLNVDENDIMLVGITAPGGLLIIIKEL</sequence>
<dbReference type="InterPro" id="IPR043129">
    <property type="entry name" value="ATPase_NBD"/>
</dbReference>
<dbReference type="Gene3D" id="3.30.420.40">
    <property type="match status" value="1"/>
</dbReference>
<accession>A0AAE2JSW0</accession>
<comment type="similarity">
    <text evidence="1">Belongs to the ROK (NagC/XylR) family.</text>
</comment>
<evidence type="ECO:0000313" key="2">
    <source>
        <dbReference type="EMBL" id="KJQ45571.1"/>
    </source>
</evidence>
<evidence type="ECO:0000313" key="3">
    <source>
        <dbReference type="Proteomes" id="UP000033624"/>
    </source>
</evidence>
<evidence type="ECO:0000256" key="1">
    <source>
        <dbReference type="ARBA" id="ARBA00006479"/>
    </source>
</evidence>
<dbReference type="RefSeq" id="WP_015545425.1">
    <property type="nucleotide sequence ID" value="NZ_CP010267.1"/>
</dbReference>
<dbReference type="EMBL" id="LAEW01000001">
    <property type="protein sequence ID" value="KJQ45571.1"/>
    <property type="molecule type" value="Genomic_DNA"/>
</dbReference>
<proteinExistence type="inferred from homology"/>
<comment type="caution">
    <text evidence="2">The sequence shown here is derived from an EMBL/GenBank/DDBJ whole genome shotgun (WGS) entry which is preliminary data.</text>
</comment>
<dbReference type="KEGG" id="mmyi:mycmycITA_00907"/>
<dbReference type="AlphaFoldDB" id="A0AAE2JSW0"/>
<dbReference type="InterPro" id="IPR000600">
    <property type="entry name" value="ROK"/>
</dbReference>
<gene>
    <name evidence="2" type="ORF">TS59_0949</name>
</gene>
<protein>
    <recommendedName>
        <fullName evidence="4">Glucokinase</fullName>
    </recommendedName>
</protein>